<dbReference type="GO" id="GO:0007165">
    <property type="term" value="P:signal transduction"/>
    <property type="evidence" value="ECO:0007669"/>
    <property type="project" value="InterPro"/>
</dbReference>
<dbReference type="Gene3D" id="2.30.30.40">
    <property type="entry name" value="SH3 Domains"/>
    <property type="match status" value="1"/>
</dbReference>
<dbReference type="Proteomes" id="UP000006695">
    <property type="component" value="Chromosome"/>
</dbReference>
<dbReference type="InterPro" id="IPR002545">
    <property type="entry name" value="CheW-lke_dom"/>
</dbReference>
<dbReference type="RefSeq" id="WP_011940943.1">
    <property type="nucleotide sequence ID" value="NC_009483.1"/>
</dbReference>
<dbReference type="Pfam" id="PF01584">
    <property type="entry name" value="CheW"/>
    <property type="match status" value="1"/>
</dbReference>
<dbReference type="SMART" id="SM00260">
    <property type="entry name" value="CheW"/>
    <property type="match status" value="1"/>
</dbReference>
<dbReference type="AlphaFoldDB" id="A5G944"/>
<gene>
    <name evidence="2" type="ordered locus">Gura_4169</name>
</gene>
<keyword evidence="3" id="KW-1185">Reference proteome</keyword>
<dbReference type="EMBL" id="CP000698">
    <property type="protein sequence ID" value="ABQ28312.1"/>
    <property type="molecule type" value="Genomic_DNA"/>
</dbReference>
<evidence type="ECO:0000313" key="3">
    <source>
        <dbReference type="Proteomes" id="UP000006695"/>
    </source>
</evidence>
<accession>A5G944</accession>
<evidence type="ECO:0000259" key="1">
    <source>
        <dbReference type="PROSITE" id="PS50851"/>
    </source>
</evidence>
<dbReference type="InterPro" id="IPR039315">
    <property type="entry name" value="CheW"/>
</dbReference>
<dbReference type="InterPro" id="IPR036061">
    <property type="entry name" value="CheW-like_dom_sf"/>
</dbReference>
<organism evidence="2 3">
    <name type="scientific">Geotalea uraniireducens (strain Rf4)</name>
    <name type="common">Geobacter uraniireducens</name>
    <dbReference type="NCBI Taxonomy" id="351605"/>
    <lineage>
        <taxon>Bacteria</taxon>
        <taxon>Pseudomonadati</taxon>
        <taxon>Thermodesulfobacteriota</taxon>
        <taxon>Desulfuromonadia</taxon>
        <taxon>Geobacterales</taxon>
        <taxon>Geobacteraceae</taxon>
        <taxon>Geotalea</taxon>
    </lineage>
</organism>
<reference evidence="2 3" key="1">
    <citation type="submission" date="2007-05" db="EMBL/GenBank/DDBJ databases">
        <title>Complete sequence of Geobacter uraniireducens Rf4.</title>
        <authorList>
            <consortium name="US DOE Joint Genome Institute"/>
            <person name="Copeland A."/>
            <person name="Lucas S."/>
            <person name="Lapidus A."/>
            <person name="Barry K."/>
            <person name="Detter J.C."/>
            <person name="Glavina del Rio T."/>
            <person name="Hammon N."/>
            <person name="Israni S."/>
            <person name="Dalin E."/>
            <person name="Tice H."/>
            <person name="Pitluck S."/>
            <person name="Chertkov O."/>
            <person name="Brettin T."/>
            <person name="Bruce D."/>
            <person name="Han C."/>
            <person name="Schmutz J."/>
            <person name="Larimer F."/>
            <person name="Land M."/>
            <person name="Hauser L."/>
            <person name="Kyrpides N."/>
            <person name="Mikhailova N."/>
            <person name="Shelobolina E."/>
            <person name="Aklujkar M."/>
            <person name="Lovley D."/>
            <person name="Richardson P."/>
        </authorList>
    </citation>
    <scope>NUCLEOTIDE SEQUENCE [LARGE SCALE GENOMIC DNA]</scope>
    <source>
        <strain evidence="2 3">Rf4</strain>
    </source>
</reference>
<dbReference type="PROSITE" id="PS50851">
    <property type="entry name" value="CHEW"/>
    <property type="match status" value="1"/>
</dbReference>
<name>A5G944_GEOUR</name>
<dbReference type="OrthoDB" id="5395576at2"/>
<protein>
    <submittedName>
        <fullName evidence="2">Putative CheW protein</fullName>
    </submittedName>
</protein>
<dbReference type="HOGENOM" id="CLU_048995_3_1_7"/>
<proteinExistence type="predicted"/>
<dbReference type="SUPFAM" id="SSF50341">
    <property type="entry name" value="CheW-like"/>
    <property type="match status" value="1"/>
</dbReference>
<dbReference type="KEGG" id="gur:Gura_4169"/>
<dbReference type="STRING" id="351605.Gura_4169"/>
<dbReference type="PANTHER" id="PTHR22617:SF23">
    <property type="entry name" value="CHEMOTAXIS PROTEIN CHEW"/>
    <property type="match status" value="1"/>
</dbReference>
<dbReference type="GO" id="GO:0005829">
    <property type="term" value="C:cytosol"/>
    <property type="evidence" value="ECO:0007669"/>
    <property type="project" value="TreeGrafter"/>
</dbReference>
<dbReference type="Gene3D" id="2.40.50.180">
    <property type="entry name" value="CheA-289, Domain 4"/>
    <property type="match status" value="1"/>
</dbReference>
<dbReference type="PANTHER" id="PTHR22617">
    <property type="entry name" value="CHEMOTAXIS SENSOR HISTIDINE KINASE-RELATED"/>
    <property type="match status" value="1"/>
</dbReference>
<sequence>MTVEKNAGYDIGSILDEMREEYWQGLTEVEEAREEQQEYITFTLGGETFAFETVHASEVIRVPKLVKIPRVQELIAGVFNLRGEITAAVDIRPLLGLPQPPISTSGRIIVVKSDKFATGILTEKVQGVMPLPLNGLEPVVTSLDGTQREYIRGQLNLNGSLIMMLDIVRLLNAPEIVVEHNP</sequence>
<feature type="domain" description="CheW-like" evidence="1">
    <location>
        <begin position="36"/>
        <end position="176"/>
    </location>
</feature>
<dbReference type="GO" id="GO:0006935">
    <property type="term" value="P:chemotaxis"/>
    <property type="evidence" value="ECO:0007669"/>
    <property type="project" value="InterPro"/>
</dbReference>
<evidence type="ECO:0000313" key="2">
    <source>
        <dbReference type="EMBL" id="ABQ28312.1"/>
    </source>
</evidence>